<protein>
    <submittedName>
        <fullName evidence="3">Epimerase</fullName>
    </submittedName>
</protein>
<dbReference type="PANTHER" id="PTHR43000">
    <property type="entry name" value="DTDP-D-GLUCOSE 4,6-DEHYDRATASE-RELATED"/>
    <property type="match status" value="1"/>
</dbReference>
<dbReference type="Proteomes" id="UP000265325">
    <property type="component" value="Unassembled WGS sequence"/>
</dbReference>
<dbReference type="InterPro" id="IPR036291">
    <property type="entry name" value="NAD(P)-bd_dom_sf"/>
</dbReference>
<comment type="caution">
    <text evidence="3">The sequence shown here is derived from an EMBL/GenBank/DDBJ whole genome shotgun (WGS) entry which is preliminary data.</text>
</comment>
<evidence type="ECO:0000259" key="2">
    <source>
        <dbReference type="Pfam" id="PF01370"/>
    </source>
</evidence>
<gene>
    <name evidence="3" type="ORF">VO63_04625</name>
</gene>
<organism evidence="3 4">
    <name type="scientific">Streptomyces showdoensis</name>
    <dbReference type="NCBI Taxonomy" id="68268"/>
    <lineage>
        <taxon>Bacteria</taxon>
        <taxon>Bacillati</taxon>
        <taxon>Actinomycetota</taxon>
        <taxon>Actinomycetes</taxon>
        <taxon>Kitasatosporales</taxon>
        <taxon>Streptomycetaceae</taxon>
        <taxon>Streptomyces</taxon>
    </lineage>
</organism>
<dbReference type="InterPro" id="IPR001509">
    <property type="entry name" value="Epimerase_deHydtase"/>
</dbReference>
<dbReference type="OrthoDB" id="3360397at2"/>
<evidence type="ECO:0000313" key="3">
    <source>
        <dbReference type="EMBL" id="KKZ75090.1"/>
    </source>
</evidence>
<dbReference type="RefSeq" id="WP_046906213.1">
    <property type="nucleotide sequence ID" value="NZ_BAAAXG010000004.1"/>
</dbReference>
<evidence type="ECO:0000313" key="4">
    <source>
        <dbReference type="Proteomes" id="UP000265325"/>
    </source>
</evidence>
<evidence type="ECO:0000256" key="1">
    <source>
        <dbReference type="ARBA" id="ARBA00007637"/>
    </source>
</evidence>
<accession>A0A2P2GUD2</accession>
<sequence>MDIIGKGFIARHLWPLRASHPGVTVLAAGVPRQHLPDAEHEREAALVRETAARCRRRGELLVFLSTASMYGGPGCRGREDDPLVPSTRYGRHKFALEQLVRESGAAHLVLRLGYVLGPHGPDFRLVPALVSQLREGRVRVHPGARRDLLHVADFVGLVDGLLASGVRDEVVNVASGDCVEVRELVAHLKRRLGLDAEEVVVGGGDSAFSHCPSVVKLRRLVPEAAGARFGPGYHRRALDRYLRETADGPAG</sequence>
<dbReference type="Pfam" id="PF01370">
    <property type="entry name" value="Epimerase"/>
    <property type="match status" value="1"/>
</dbReference>
<feature type="domain" description="NAD-dependent epimerase/dehydratase" evidence="2">
    <location>
        <begin position="29"/>
        <end position="174"/>
    </location>
</feature>
<comment type="similarity">
    <text evidence="1">Belongs to the NAD(P)-dependent epimerase/dehydratase family.</text>
</comment>
<name>A0A2P2GUD2_STREW</name>
<reference evidence="3 4" key="1">
    <citation type="submission" date="2015-05" db="EMBL/GenBank/DDBJ databases">
        <title>Draft Genome assembly of Streptomyces showdoensis.</title>
        <authorList>
            <person name="Thapa K.K."/>
            <person name="Metsa-Ketela M."/>
        </authorList>
    </citation>
    <scope>NUCLEOTIDE SEQUENCE [LARGE SCALE GENOMIC DNA]</scope>
    <source>
        <strain evidence="3 4">ATCC 15227</strain>
    </source>
</reference>
<dbReference type="SUPFAM" id="SSF51735">
    <property type="entry name" value="NAD(P)-binding Rossmann-fold domains"/>
    <property type="match status" value="1"/>
</dbReference>
<dbReference type="AlphaFoldDB" id="A0A2P2GUD2"/>
<proteinExistence type="inferred from homology"/>
<dbReference type="EMBL" id="LAQS01000005">
    <property type="protein sequence ID" value="KKZ75090.1"/>
    <property type="molecule type" value="Genomic_DNA"/>
</dbReference>
<dbReference type="Gene3D" id="3.40.50.720">
    <property type="entry name" value="NAD(P)-binding Rossmann-like Domain"/>
    <property type="match status" value="1"/>
</dbReference>
<keyword evidence="4" id="KW-1185">Reference proteome</keyword>